<comment type="subcellular location">
    <subcellularLocation>
        <location evidence="1">Cytoplasm</location>
    </subcellularLocation>
</comment>
<dbReference type="FunFam" id="2.160.10.10:FF:000007">
    <property type="entry name" value="Serine acetyltransferase"/>
    <property type="match status" value="1"/>
</dbReference>
<dbReference type="InterPro" id="IPR053376">
    <property type="entry name" value="Serine_acetyltransferase"/>
</dbReference>
<keyword evidence="8" id="KW-0012">Acyltransferase</keyword>
<gene>
    <name evidence="11" type="ORF">EDC28_103248</name>
</gene>
<evidence type="ECO:0000313" key="12">
    <source>
        <dbReference type="Proteomes" id="UP000268033"/>
    </source>
</evidence>
<feature type="region of interest" description="Disordered" evidence="10">
    <location>
        <begin position="251"/>
        <end position="270"/>
    </location>
</feature>
<keyword evidence="6 11" id="KW-0808">Transferase</keyword>
<dbReference type="FunFam" id="1.10.3130.10:FF:000002">
    <property type="entry name" value="Serine acetyltransferase"/>
    <property type="match status" value="1"/>
</dbReference>
<evidence type="ECO:0000256" key="9">
    <source>
        <dbReference type="ARBA" id="ARBA00049486"/>
    </source>
</evidence>
<dbReference type="NCBIfam" id="NF041874">
    <property type="entry name" value="EPS_EpsC"/>
    <property type="match status" value="1"/>
</dbReference>
<dbReference type="InterPro" id="IPR018357">
    <property type="entry name" value="Hexapep_transf_CS"/>
</dbReference>
<dbReference type="SUPFAM" id="SSF51161">
    <property type="entry name" value="Trimeric LpxA-like enzymes"/>
    <property type="match status" value="1"/>
</dbReference>
<name>A0A3N1PJ43_9GAMM</name>
<dbReference type="EMBL" id="RJUL01000003">
    <property type="protein sequence ID" value="ROQ28655.1"/>
    <property type="molecule type" value="Genomic_DNA"/>
</dbReference>
<dbReference type="Pfam" id="PF00132">
    <property type="entry name" value="Hexapep"/>
    <property type="match status" value="1"/>
</dbReference>
<dbReference type="Gene3D" id="1.10.3130.10">
    <property type="entry name" value="serine acetyltransferase, domain 1"/>
    <property type="match status" value="1"/>
</dbReference>
<sequence length="270" mass="29680">MGIWQRIKEDIDSVFDRDPAARNAFEVFTSYPGLHAVWWHRIAHWLWQRNAKWLARAVSNTNRFLTGIEIHPGARIGRRFFIDHGMGVVIGETAEIGDDCTLYHGVTLGGTSWKAGKRHPTLGNGVVIGAGAKVLGPLMIGDNARIGSNAVVIKDVPAGATAIGIPGRIVAQQDFHTSEQRQMMAKKYGFDAYAVSQDNPDPVAKAIGALLDHVHVMDSKFSTMCKAINDLGGNVCEKELPQLDLEEFAGDEKEAADKRHKDLERFDPSI</sequence>
<dbReference type="STRING" id="584787.GCA_001247655_00158"/>
<dbReference type="PROSITE" id="PS00101">
    <property type="entry name" value="HEXAPEP_TRANSFERASES"/>
    <property type="match status" value="1"/>
</dbReference>
<proteinExistence type="inferred from homology"/>
<evidence type="ECO:0000256" key="8">
    <source>
        <dbReference type="ARBA" id="ARBA00023315"/>
    </source>
</evidence>
<dbReference type="Proteomes" id="UP000268033">
    <property type="component" value="Unassembled WGS sequence"/>
</dbReference>
<dbReference type="GO" id="GO:0009001">
    <property type="term" value="F:serine O-acetyltransferase activity"/>
    <property type="evidence" value="ECO:0007669"/>
    <property type="project" value="UniProtKB-EC"/>
</dbReference>
<evidence type="ECO:0000313" key="11">
    <source>
        <dbReference type="EMBL" id="ROQ28655.1"/>
    </source>
</evidence>
<dbReference type="GO" id="GO:0006535">
    <property type="term" value="P:cysteine biosynthetic process from serine"/>
    <property type="evidence" value="ECO:0007669"/>
    <property type="project" value="InterPro"/>
</dbReference>
<evidence type="ECO:0000256" key="1">
    <source>
        <dbReference type="ARBA" id="ARBA00004496"/>
    </source>
</evidence>
<keyword evidence="5" id="KW-0028">Amino-acid biosynthesis</keyword>
<keyword evidence="4" id="KW-0963">Cytoplasm</keyword>
<dbReference type="InterPro" id="IPR005881">
    <property type="entry name" value="Ser_O-AcTrfase"/>
</dbReference>
<protein>
    <recommendedName>
        <fullName evidence="3">serine O-acetyltransferase</fullName>
        <ecNumber evidence="3">2.3.1.30</ecNumber>
    </recommendedName>
</protein>
<evidence type="ECO:0000256" key="10">
    <source>
        <dbReference type="SAM" id="MobiDB-lite"/>
    </source>
</evidence>
<organism evidence="11 12">
    <name type="scientific">Gallaecimonas pentaromativorans</name>
    <dbReference type="NCBI Taxonomy" id="584787"/>
    <lineage>
        <taxon>Bacteria</taxon>
        <taxon>Pseudomonadati</taxon>
        <taxon>Pseudomonadota</taxon>
        <taxon>Gammaproteobacteria</taxon>
        <taxon>Enterobacterales</taxon>
        <taxon>Gallaecimonadaceae</taxon>
        <taxon>Gallaecimonas</taxon>
    </lineage>
</organism>
<dbReference type="Gene3D" id="2.160.10.10">
    <property type="entry name" value="Hexapeptide repeat proteins"/>
    <property type="match status" value="1"/>
</dbReference>
<keyword evidence="7" id="KW-0677">Repeat</keyword>
<dbReference type="InterPro" id="IPR042122">
    <property type="entry name" value="Ser_AcTrfase_N_sf"/>
</dbReference>
<dbReference type="AlphaFoldDB" id="A0A3N1PJ43"/>
<comment type="catalytic activity">
    <reaction evidence="9">
        <text>L-serine + acetyl-CoA = O-acetyl-L-serine + CoA</text>
        <dbReference type="Rhea" id="RHEA:24560"/>
        <dbReference type="ChEBI" id="CHEBI:33384"/>
        <dbReference type="ChEBI" id="CHEBI:57287"/>
        <dbReference type="ChEBI" id="CHEBI:57288"/>
        <dbReference type="ChEBI" id="CHEBI:58340"/>
        <dbReference type="EC" id="2.3.1.30"/>
    </reaction>
</comment>
<evidence type="ECO:0000256" key="6">
    <source>
        <dbReference type="ARBA" id="ARBA00022679"/>
    </source>
</evidence>
<keyword evidence="12" id="KW-1185">Reference proteome</keyword>
<evidence type="ECO:0000256" key="5">
    <source>
        <dbReference type="ARBA" id="ARBA00022605"/>
    </source>
</evidence>
<evidence type="ECO:0000256" key="7">
    <source>
        <dbReference type="ARBA" id="ARBA00022737"/>
    </source>
</evidence>
<dbReference type="InterPro" id="IPR001451">
    <property type="entry name" value="Hexapep"/>
</dbReference>
<dbReference type="InterPro" id="IPR011004">
    <property type="entry name" value="Trimer_LpxA-like_sf"/>
</dbReference>
<comment type="caution">
    <text evidence="11">The sequence shown here is derived from an EMBL/GenBank/DDBJ whole genome shotgun (WGS) entry which is preliminary data.</text>
</comment>
<dbReference type="GO" id="GO:0005737">
    <property type="term" value="C:cytoplasm"/>
    <property type="evidence" value="ECO:0007669"/>
    <property type="project" value="UniProtKB-SubCell"/>
</dbReference>
<dbReference type="NCBIfam" id="TIGR01172">
    <property type="entry name" value="cysE"/>
    <property type="match status" value="1"/>
</dbReference>
<dbReference type="EC" id="2.3.1.30" evidence="3"/>
<evidence type="ECO:0000256" key="3">
    <source>
        <dbReference type="ARBA" id="ARBA00013266"/>
    </source>
</evidence>
<accession>A0A3N1PJ43</accession>
<evidence type="ECO:0000256" key="4">
    <source>
        <dbReference type="ARBA" id="ARBA00022490"/>
    </source>
</evidence>
<dbReference type="RefSeq" id="WP_123421079.1">
    <property type="nucleotide sequence ID" value="NZ_JBLXAC010000001.1"/>
</dbReference>
<comment type="similarity">
    <text evidence="2">Belongs to the transferase hexapeptide repeat family.</text>
</comment>
<dbReference type="PANTHER" id="PTHR42811">
    <property type="entry name" value="SERINE ACETYLTRANSFERASE"/>
    <property type="match status" value="1"/>
</dbReference>
<evidence type="ECO:0000256" key="2">
    <source>
        <dbReference type="ARBA" id="ARBA00007274"/>
    </source>
</evidence>
<dbReference type="CDD" id="cd03354">
    <property type="entry name" value="LbH_SAT"/>
    <property type="match status" value="1"/>
</dbReference>
<reference evidence="11 12" key="1">
    <citation type="submission" date="2018-11" db="EMBL/GenBank/DDBJ databases">
        <title>Genomic Encyclopedia of Type Strains, Phase IV (KMG-IV): sequencing the most valuable type-strain genomes for metagenomic binning, comparative biology and taxonomic classification.</title>
        <authorList>
            <person name="Goeker M."/>
        </authorList>
    </citation>
    <scope>NUCLEOTIDE SEQUENCE [LARGE SCALE GENOMIC DNA]</scope>
    <source>
        <strain evidence="11 12">DSM 21945</strain>
    </source>
</reference>
<dbReference type="InterPro" id="IPR045304">
    <property type="entry name" value="LbH_SAT"/>
</dbReference>